<sequence>MTGQNIESREGRLPILADASESHSHKARGSIAGWLPVLAASPLLFIQCVIYWGEIGQAISLLLILASLLLWWTRWPGRDVDQKAARSGSLGTVLLSAISMLLVTIGLILYLPSLGALGFCVAILAKGLAASRTSQQAADQWKLGVLLTVVVVGPAATAYFGSAHLQARAESLASYFFDLAGLHHQLLNGVIYLVNDQYYVLQLCRGVDAWSFFLGLSAFIATLHRMNWMQMAFFLVASYAWAILFDAGRIFGKVFCASRMDMALDGSMVSTFVDVAIGFALFLLMYSAYHILRFLLNPIPEPSRAVGANKGFYNPYSGVWNKLLVSPIRRLNPRTSTGEQKSGSKLAFSRLLIANGCAAGLLLVWQLAAISGQLLGGSTVVYSPDQVEHARVLAGVPSAERTGDEEVRRLHDLLQCVAAEAGGQSEVEAENMPGHRTWDLATEVAAVEMTSDFPYREPFSSPDFDGNVEYDLLTNSQLHGSESPTRRYILSGDDDSLLHVLEKFVSSAGGDEIGDEGGKAQSFLAGLPPAQNPFLRFLPVESVGISTTENPAPLWARIRMIHRSKAPIPVEEERYLETVFEQMLVGRCSR</sequence>
<evidence type="ECO:0000256" key="1">
    <source>
        <dbReference type="SAM" id="Phobius"/>
    </source>
</evidence>
<proteinExistence type="predicted"/>
<feature type="transmembrane region" description="Helical" evidence="1">
    <location>
        <begin position="58"/>
        <end position="75"/>
    </location>
</feature>
<keyword evidence="1" id="KW-0812">Transmembrane</keyword>
<accession>F0SI79</accession>
<dbReference type="InterPro" id="IPR019127">
    <property type="entry name" value="Exosortase"/>
</dbReference>
<organism evidence="2 3">
    <name type="scientific">Rubinisphaera brasiliensis (strain ATCC 49424 / DSM 5305 / JCM 21570 / IAM 15109 / NBRC 103401 / IFAM 1448)</name>
    <name type="common">Planctomyces brasiliensis</name>
    <dbReference type="NCBI Taxonomy" id="756272"/>
    <lineage>
        <taxon>Bacteria</taxon>
        <taxon>Pseudomonadati</taxon>
        <taxon>Planctomycetota</taxon>
        <taxon>Planctomycetia</taxon>
        <taxon>Planctomycetales</taxon>
        <taxon>Planctomycetaceae</taxon>
        <taxon>Rubinisphaera</taxon>
    </lineage>
</organism>
<feature type="transmembrane region" description="Helical" evidence="1">
    <location>
        <begin position="232"/>
        <end position="251"/>
    </location>
</feature>
<dbReference type="KEGG" id="pbs:Plabr_4208"/>
<feature type="transmembrane region" description="Helical" evidence="1">
    <location>
        <begin position="207"/>
        <end position="226"/>
    </location>
</feature>
<protein>
    <recommendedName>
        <fullName evidence="4">Transmembrane protein</fullName>
    </recommendedName>
</protein>
<gene>
    <name evidence="2" type="ordered locus">Plabr_4208</name>
</gene>
<dbReference type="Proteomes" id="UP000006860">
    <property type="component" value="Chromosome"/>
</dbReference>
<name>F0SI79_RUBBR</name>
<dbReference type="Pfam" id="PF09721">
    <property type="entry name" value="Exosortase_EpsH"/>
    <property type="match status" value="1"/>
</dbReference>
<reference evidence="3" key="1">
    <citation type="submission" date="2011-02" db="EMBL/GenBank/DDBJ databases">
        <title>The complete genome of Planctomyces brasiliensis DSM 5305.</title>
        <authorList>
            <person name="Lucas S."/>
            <person name="Copeland A."/>
            <person name="Lapidus A."/>
            <person name="Bruce D."/>
            <person name="Goodwin L."/>
            <person name="Pitluck S."/>
            <person name="Kyrpides N."/>
            <person name="Mavromatis K."/>
            <person name="Pagani I."/>
            <person name="Ivanova N."/>
            <person name="Ovchinnikova G."/>
            <person name="Lu M."/>
            <person name="Detter J.C."/>
            <person name="Han C."/>
            <person name="Land M."/>
            <person name="Hauser L."/>
            <person name="Markowitz V."/>
            <person name="Cheng J.-F."/>
            <person name="Hugenholtz P."/>
            <person name="Woyke T."/>
            <person name="Wu D."/>
            <person name="Tindall B."/>
            <person name="Pomrenke H.G."/>
            <person name="Brambilla E."/>
            <person name="Klenk H.-P."/>
            <person name="Eisen J.A."/>
        </authorList>
    </citation>
    <scope>NUCLEOTIDE SEQUENCE [LARGE SCALE GENOMIC DNA]</scope>
    <source>
        <strain evidence="3">ATCC 49424 / DSM 5305 / JCM 21570 / NBRC 103401 / IFAM 1448</strain>
    </source>
</reference>
<keyword evidence="1" id="KW-1133">Transmembrane helix</keyword>
<dbReference type="RefSeq" id="WP_013630486.1">
    <property type="nucleotide sequence ID" value="NC_015174.1"/>
</dbReference>
<feature type="transmembrane region" description="Helical" evidence="1">
    <location>
        <begin position="347"/>
        <end position="365"/>
    </location>
</feature>
<dbReference type="HOGENOM" id="CLU_462218_0_0_0"/>
<keyword evidence="3" id="KW-1185">Reference proteome</keyword>
<dbReference type="EMBL" id="CP002546">
    <property type="protein sequence ID" value="ADY61781.1"/>
    <property type="molecule type" value="Genomic_DNA"/>
</dbReference>
<dbReference type="AlphaFoldDB" id="F0SI79"/>
<feature type="transmembrane region" description="Helical" evidence="1">
    <location>
        <begin position="87"/>
        <end position="108"/>
    </location>
</feature>
<feature type="transmembrane region" description="Helical" evidence="1">
    <location>
        <begin position="31"/>
        <end position="52"/>
    </location>
</feature>
<feature type="transmembrane region" description="Helical" evidence="1">
    <location>
        <begin position="272"/>
        <end position="292"/>
    </location>
</feature>
<feature type="transmembrane region" description="Helical" evidence="1">
    <location>
        <begin position="114"/>
        <end position="131"/>
    </location>
</feature>
<evidence type="ECO:0000313" key="3">
    <source>
        <dbReference type="Proteomes" id="UP000006860"/>
    </source>
</evidence>
<evidence type="ECO:0008006" key="4">
    <source>
        <dbReference type="Google" id="ProtNLM"/>
    </source>
</evidence>
<feature type="transmembrane region" description="Helical" evidence="1">
    <location>
        <begin position="143"/>
        <end position="160"/>
    </location>
</feature>
<evidence type="ECO:0000313" key="2">
    <source>
        <dbReference type="EMBL" id="ADY61781.1"/>
    </source>
</evidence>
<keyword evidence="1" id="KW-0472">Membrane</keyword>